<feature type="transmembrane region" description="Helical" evidence="10">
    <location>
        <begin position="265"/>
        <end position="284"/>
    </location>
</feature>
<keyword evidence="5 10" id="KW-1133">Transmembrane helix</keyword>
<dbReference type="eggNOG" id="COG0025">
    <property type="taxonomic scope" value="Bacteria"/>
</dbReference>
<evidence type="ECO:0000313" key="13">
    <source>
        <dbReference type="Proteomes" id="UP000023067"/>
    </source>
</evidence>
<evidence type="ECO:0000256" key="5">
    <source>
        <dbReference type="ARBA" id="ARBA00022989"/>
    </source>
</evidence>
<organism evidence="12 13">
    <name type="scientific">Brachybacterium phenoliresistens</name>
    <dbReference type="NCBI Taxonomy" id="396014"/>
    <lineage>
        <taxon>Bacteria</taxon>
        <taxon>Bacillati</taxon>
        <taxon>Actinomycetota</taxon>
        <taxon>Actinomycetes</taxon>
        <taxon>Micrococcales</taxon>
        <taxon>Dermabacteraceae</taxon>
        <taxon>Brachybacterium</taxon>
    </lineage>
</organism>
<dbReference type="PATRIC" id="fig|396014.3.peg.1293"/>
<dbReference type="GO" id="GO:0098719">
    <property type="term" value="P:sodium ion import across plasma membrane"/>
    <property type="evidence" value="ECO:0007669"/>
    <property type="project" value="TreeGrafter"/>
</dbReference>
<dbReference type="PANTHER" id="PTHR10110">
    <property type="entry name" value="SODIUM/HYDROGEN EXCHANGER"/>
    <property type="match status" value="1"/>
</dbReference>
<dbReference type="GO" id="GO:0015386">
    <property type="term" value="F:potassium:proton antiporter activity"/>
    <property type="evidence" value="ECO:0007669"/>
    <property type="project" value="TreeGrafter"/>
</dbReference>
<gene>
    <name evidence="12" type="ORF">BF93_14735</name>
</gene>
<evidence type="ECO:0000256" key="2">
    <source>
        <dbReference type="ARBA" id="ARBA00022448"/>
    </source>
</evidence>
<evidence type="ECO:0000259" key="11">
    <source>
        <dbReference type="Pfam" id="PF00999"/>
    </source>
</evidence>
<evidence type="ECO:0000256" key="9">
    <source>
        <dbReference type="ARBA" id="ARBA00023201"/>
    </source>
</evidence>
<feature type="transmembrane region" description="Helical" evidence="10">
    <location>
        <begin position="29"/>
        <end position="50"/>
    </location>
</feature>
<comment type="subcellular location">
    <subcellularLocation>
        <location evidence="1">Cell membrane</location>
        <topology evidence="1">Multi-pass membrane protein</topology>
    </subcellularLocation>
</comment>
<dbReference type="STRING" id="396014.BF93_14735"/>
<evidence type="ECO:0000256" key="6">
    <source>
        <dbReference type="ARBA" id="ARBA00023053"/>
    </source>
</evidence>
<keyword evidence="8 10" id="KW-0472">Membrane</keyword>
<feature type="domain" description="Cation/H+ exchanger transmembrane" evidence="11">
    <location>
        <begin position="13"/>
        <end position="398"/>
    </location>
</feature>
<dbReference type="InterPro" id="IPR006153">
    <property type="entry name" value="Cation/H_exchanger_TM"/>
</dbReference>
<name>Z9JTQ8_9MICO</name>
<feature type="transmembrane region" description="Helical" evidence="10">
    <location>
        <begin position="373"/>
        <end position="397"/>
    </location>
</feature>
<sequence>MEIIVLVVALLAVTAVCVAIGERWKLPYPILMLVATAAIAWLPWVPDYLIDAELILPLFLPPLLFQAARTSSWSVFRTRWRTLLMLAVGLTAVTAAAVAGTVLWLVPGIALPLAIMLGAMVAPPDPVAVEAVAGPARMPRRLLTVLQTEGLFNDAVAIVLFQAALGAVLAGQDSLGPGILLDFVIGAALAVAIGFLVGFLYRVADRAVTSVGARTAVSVVAPFAAYILAEEVHASGVIAVVVTALETNRRARASDGEARVTRAAFWDVVNLMLTGLAFGLMGIELRAVVLAEGTDILGYAMPAVVVCAVVIAVRFLGMLALAAATRRTDPLPRDWRESFVLTWCGMRGLATLALALSVPTFATDGSLIADRGLVIVLACAVLLATLVPTGLTVGPVLRLLGLQDDGSVAAAEIRELTGRARTAALGAIRERFGESEELSGEQMRMLTKRFEGMRREIDTQTQAIRAVRPDGEPLDPEAAQKAAEQAAQQAAVRKKVAKGRELMAVAQTVGLDAARTEILAARSEPGVDPEAADHVLRQLDLQIMAAPPRSRSKKH</sequence>
<keyword evidence="2" id="KW-0813">Transport</keyword>
<dbReference type="EMBL" id="JDYK01000005">
    <property type="protein sequence ID" value="EWS81770.1"/>
    <property type="molecule type" value="Genomic_DNA"/>
</dbReference>
<dbReference type="RefSeq" id="WP_038371513.1">
    <property type="nucleotide sequence ID" value="NZ_KK069991.1"/>
</dbReference>
<dbReference type="GO" id="GO:0005886">
    <property type="term" value="C:plasma membrane"/>
    <property type="evidence" value="ECO:0007669"/>
    <property type="project" value="UniProtKB-SubCell"/>
</dbReference>
<feature type="transmembrane region" description="Helical" evidence="10">
    <location>
        <begin position="83"/>
        <end position="106"/>
    </location>
</feature>
<evidence type="ECO:0000256" key="4">
    <source>
        <dbReference type="ARBA" id="ARBA00022692"/>
    </source>
</evidence>
<dbReference type="OrthoDB" id="57886at2"/>
<accession>Z9JTQ8</accession>
<dbReference type="Proteomes" id="UP000023067">
    <property type="component" value="Unassembled WGS sequence"/>
</dbReference>
<evidence type="ECO:0000313" key="12">
    <source>
        <dbReference type="EMBL" id="EWS81770.1"/>
    </source>
</evidence>
<evidence type="ECO:0000256" key="8">
    <source>
        <dbReference type="ARBA" id="ARBA00023136"/>
    </source>
</evidence>
<feature type="transmembrane region" description="Helical" evidence="10">
    <location>
        <begin position="183"/>
        <end position="203"/>
    </location>
</feature>
<feature type="transmembrane region" description="Helical" evidence="10">
    <location>
        <begin position="296"/>
        <end position="317"/>
    </location>
</feature>
<reference evidence="12 13" key="1">
    <citation type="submission" date="2014-02" db="EMBL/GenBank/DDBJ databases">
        <title>Genome sequence of Brachybacterium phenoliresistens strain W13A50.</title>
        <authorList>
            <person name="Wang X."/>
        </authorList>
    </citation>
    <scope>NUCLEOTIDE SEQUENCE [LARGE SCALE GENOMIC DNA]</scope>
    <source>
        <strain evidence="12 13">W13A50</strain>
    </source>
</reference>
<dbReference type="GO" id="GO:0051453">
    <property type="term" value="P:regulation of intracellular pH"/>
    <property type="evidence" value="ECO:0007669"/>
    <property type="project" value="TreeGrafter"/>
</dbReference>
<evidence type="ECO:0000256" key="1">
    <source>
        <dbReference type="ARBA" id="ARBA00004651"/>
    </source>
</evidence>
<dbReference type="Gene3D" id="6.10.140.1330">
    <property type="match status" value="1"/>
</dbReference>
<evidence type="ECO:0000256" key="10">
    <source>
        <dbReference type="SAM" id="Phobius"/>
    </source>
</evidence>
<evidence type="ECO:0000256" key="7">
    <source>
        <dbReference type="ARBA" id="ARBA00023065"/>
    </source>
</evidence>
<keyword evidence="4 10" id="KW-0812">Transmembrane</keyword>
<dbReference type="Pfam" id="PF00999">
    <property type="entry name" value="Na_H_Exchanger"/>
    <property type="match status" value="1"/>
</dbReference>
<dbReference type="GO" id="GO:0015385">
    <property type="term" value="F:sodium:proton antiporter activity"/>
    <property type="evidence" value="ECO:0007669"/>
    <property type="project" value="InterPro"/>
</dbReference>
<dbReference type="HOGENOM" id="CLU_005912_8_2_11"/>
<proteinExistence type="predicted"/>
<keyword evidence="3" id="KW-1003">Cell membrane</keyword>
<keyword evidence="13" id="KW-1185">Reference proteome</keyword>
<protein>
    <submittedName>
        <fullName evidence="12">Sodium:proton antiporter</fullName>
    </submittedName>
</protein>
<feature type="transmembrane region" description="Helical" evidence="10">
    <location>
        <begin position="338"/>
        <end position="361"/>
    </location>
</feature>
<keyword evidence="6" id="KW-0915">Sodium</keyword>
<evidence type="ECO:0000256" key="3">
    <source>
        <dbReference type="ARBA" id="ARBA00022475"/>
    </source>
</evidence>
<comment type="caution">
    <text evidence="12">The sequence shown here is derived from an EMBL/GenBank/DDBJ whole genome shotgun (WGS) entry which is preliminary data.</text>
</comment>
<dbReference type="PANTHER" id="PTHR10110:SF86">
    <property type="entry name" value="SODIUM_HYDROGEN EXCHANGER 7"/>
    <property type="match status" value="1"/>
</dbReference>
<keyword evidence="9" id="KW-0739">Sodium transport</keyword>
<keyword evidence="7" id="KW-0406">Ion transport</keyword>
<dbReference type="InterPro" id="IPR018422">
    <property type="entry name" value="Cation/H_exchanger_CPA1"/>
</dbReference>
<dbReference type="AlphaFoldDB" id="Z9JTQ8"/>